<proteinExistence type="inferred from homology"/>
<organism evidence="12">
    <name type="scientific">Enterobius vermicularis</name>
    <name type="common">Human pinworm</name>
    <dbReference type="NCBI Taxonomy" id="51028"/>
    <lineage>
        <taxon>Eukaryota</taxon>
        <taxon>Metazoa</taxon>
        <taxon>Ecdysozoa</taxon>
        <taxon>Nematoda</taxon>
        <taxon>Chromadorea</taxon>
        <taxon>Rhabditida</taxon>
        <taxon>Spirurina</taxon>
        <taxon>Oxyuridomorpha</taxon>
        <taxon>Oxyuroidea</taxon>
        <taxon>Oxyuridae</taxon>
        <taxon>Enterobius</taxon>
    </lineage>
</organism>
<dbReference type="PROSITE" id="PS51144">
    <property type="entry name" value="ALPHA_CA_2"/>
    <property type="match status" value="1"/>
</dbReference>
<dbReference type="SUPFAM" id="SSF51069">
    <property type="entry name" value="Carbonic anhydrase"/>
    <property type="match status" value="1"/>
</dbReference>
<evidence type="ECO:0000256" key="6">
    <source>
        <dbReference type="ARBA" id="ARBA00023239"/>
    </source>
</evidence>
<dbReference type="PANTHER" id="PTHR18952:SF141">
    <property type="entry name" value="CARBONIC ANHYDRASE"/>
    <property type="match status" value="1"/>
</dbReference>
<dbReference type="OrthoDB" id="429145at2759"/>
<dbReference type="Proteomes" id="UP000274131">
    <property type="component" value="Unassembled WGS sequence"/>
</dbReference>
<evidence type="ECO:0000313" key="11">
    <source>
        <dbReference type="Proteomes" id="UP000274131"/>
    </source>
</evidence>
<dbReference type="EMBL" id="UXUI01008350">
    <property type="protein sequence ID" value="VDD91276.1"/>
    <property type="molecule type" value="Genomic_DNA"/>
</dbReference>
<dbReference type="InterPro" id="IPR036398">
    <property type="entry name" value="CA_dom_sf"/>
</dbReference>
<evidence type="ECO:0000256" key="7">
    <source>
        <dbReference type="ARBA" id="ARBA00048348"/>
    </source>
</evidence>
<dbReference type="PANTHER" id="PTHR18952">
    <property type="entry name" value="CARBONIC ANHYDRASE"/>
    <property type="match status" value="1"/>
</dbReference>
<evidence type="ECO:0000313" key="10">
    <source>
        <dbReference type="EMBL" id="VDD91276.1"/>
    </source>
</evidence>
<evidence type="ECO:0000256" key="8">
    <source>
        <dbReference type="RuleBase" id="RU367011"/>
    </source>
</evidence>
<protein>
    <recommendedName>
        <fullName evidence="3 8">Carbonic anhydrase</fullName>
        <ecNumber evidence="3 8">4.2.1.1</ecNumber>
    </recommendedName>
</protein>
<dbReference type="GO" id="GO:0005737">
    <property type="term" value="C:cytoplasm"/>
    <property type="evidence" value="ECO:0007669"/>
    <property type="project" value="TreeGrafter"/>
</dbReference>
<dbReference type="WBParaSite" id="EVEC_0000643201-mRNA-1">
    <property type="protein sequence ID" value="EVEC_0000643201-mRNA-1"/>
    <property type="gene ID" value="EVEC_0000643201"/>
</dbReference>
<evidence type="ECO:0000256" key="4">
    <source>
        <dbReference type="ARBA" id="ARBA00022723"/>
    </source>
</evidence>
<keyword evidence="4 8" id="KW-0479">Metal-binding</keyword>
<comment type="function">
    <text evidence="8">Reversible hydration of carbon dioxide.</text>
</comment>
<evidence type="ECO:0000259" key="9">
    <source>
        <dbReference type="PROSITE" id="PS51144"/>
    </source>
</evidence>
<keyword evidence="11" id="KW-1185">Reference proteome</keyword>
<dbReference type="CDD" id="cd00326">
    <property type="entry name" value="alpha_CA"/>
    <property type="match status" value="1"/>
</dbReference>
<dbReference type="EC" id="4.2.1.1" evidence="3 8"/>
<evidence type="ECO:0000256" key="3">
    <source>
        <dbReference type="ARBA" id="ARBA00012925"/>
    </source>
</evidence>
<evidence type="ECO:0000256" key="1">
    <source>
        <dbReference type="ARBA" id="ARBA00001947"/>
    </source>
</evidence>
<dbReference type="Gene3D" id="3.10.200.10">
    <property type="entry name" value="Alpha carbonic anhydrase"/>
    <property type="match status" value="1"/>
</dbReference>
<comment type="similarity">
    <text evidence="2 8">Belongs to the alpha-carbonic anhydrase family.</text>
</comment>
<dbReference type="GO" id="GO:0008270">
    <property type="term" value="F:zinc ion binding"/>
    <property type="evidence" value="ECO:0007669"/>
    <property type="project" value="UniProtKB-UniRule"/>
</dbReference>
<comment type="cofactor">
    <cofactor evidence="1 8">
        <name>Zn(2+)</name>
        <dbReference type="ChEBI" id="CHEBI:29105"/>
    </cofactor>
</comment>
<evidence type="ECO:0000256" key="2">
    <source>
        <dbReference type="ARBA" id="ARBA00010718"/>
    </source>
</evidence>
<dbReference type="InterPro" id="IPR001148">
    <property type="entry name" value="CA_dom"/>
</dbReference>
<dbReference type="InterPro" id="IPR018338">
    <property type="entry name" value="Carbonic_anhydrase_a-class_CS"/>
</dbReference>
<dbReference type="PROSITE" id="PS00162">
    <property type="entry name" value="ALPHA_CA_1"/>
    <property type="match status" value="1"/>
</dbReference>
<dbReference type="GO" id="GO:0004089">
    <property type="term" value="F:carbonate dehydratase activity"/>
    <property type="evidence" value="ECO:0007669"/>
    <property type="project" value="UniProtKB-UniRule"/>
</dbReference>
<dbReference type="Pfam" id="PF00194">
    <property type="entry name" value="Carb_anhydrase"/>
    <property type="match status" value="1"/>
</dbReference>
<dbReference type="InterPro" id="IPR023561">
    <property type="entry name" value="Carbonic_anhydrase_a-class"/>
</dbReference>
<dbReference type="STRING" id="51028.A0A0N4V7Y9"/>
<keyword evidence="5 8" id="KW-0862">Zinc</keyword>
<name>A0A0N4V7Y9_ENTVE</name>
<dbReference type="SMART" id="SM01057">
    <property type="entry name" value="Carb_anhydrase"/>
    <property type="match status" value="1"/>
</dbReference>
<evidence type="ECO:0000313" key="12">
    <source>
        <dbReference type="WBParaSite" id="EVEC_0000643201-mRNA-1"/>
    </source>
</evidence>
<reference evidence="10 11" key="2">
    <citation type="submission" date="2018-10" db="EMBL/GenBank/DDBJ databases">
        <authorList>
            <consortium name="Pathogen Informatics"/>
        </authorList>
    </citation>
    <scope>NUCLEOTIDE SEQUENCE [LARGE SCALE GENOMIC DNA]</scope>
</reference>
<reference evidence="12" key="1">
    <citation type="submission" date="2017-02" db="UniProtKB">
        <authorList>
            <consortium name="WormBaseParasite"/>
        </authorList>
    </citation>
    <scope>IDENTIFICATION</scope>
</reference>
<feature type="domain" description="Alpha-carbonic anhydrase" evidence="9">
    <location>
        <begin position="50"/>
        <end position="327"/>
    </location>
</feature>
<comment type="catalytic activity">
    <reaction evidence="7 8">
        <text>hydrogencarbonate + H(+) = CO2 + H2O</text>
        <dbReference type="Rhea" id="RHEA:10748"/>
        <dbReference type="ChEBI" id="CHEBI:15377"/>
        <dbReference type="ChEBI" id="CHEBI:15378"/>
        <dbReference type="ChEBI" id="CHEBI:16526"/>
        <dbReference type="ChEBI" id="CHEBI:17544"/>
        <dbReference type="EC" id="4.2.1.1"/>
    </reaction>
</comment>
<keyword evidence="6 8" id="KW-0456">Lyase</keyword>
<evidence type="ECO:0000256" key="5">
    <source>
        <dbReference type="ARBA" id="ARBA00022833"/>
    </source>
</evidence>
<accession>A0A0N4V7Y9</accession>
<sequence>MSATWFQRLSDRRLLQSSKHLVSTSSKPLYFKELQKRSCYPYFFLVVSSRFFGYTETDGPHTWNGSCRVGKRQSPVDIKSSEVVYDETIPRLQFVNYDQSSGSFFVENNGITCKIFLGFWLRKKSWKIKMACFPVVFHGFANWGANQPYIRGGTLQGEYALETMHIHWGIKNETGSEHTLGGLHYPAELHFVHKKRGHTDGVPLKGDSLAVVAAFMLIDSEGKSFAPFEAAIKDVLHNPGRSSKQKQAYSLTDLLPGSVETFYTYEGSLTTPNCEEVVIWIVLGDPITVTAEQMDLIRETKMSGDLSTGSNSRPTQPLLGRKVRFRPTARLSNMGLSPRNSINLITVLLFYNIALILH</sequence>
<gene>
    <name evidence="10" type="ORF">EVEC_LOCUS6027</name>
</gene>
<dbReference type="AlphaFoldDB" id="A0A0N4V7Y9"/>